<name>A0ABR0AFP4_9CRUS</name>
<evidence type="ECO:0000313" key="2">
    <source>
        <dbReference type="Proteomes" id="UP001234178"/>
    </source>
</evidence>
<dbReference type="Proteomes" id="UP001234178">
    <property type="component" value="Unassembled WGS sequence"/>
</dbReference>
<sequence length="62" mass="7491">MPVQWFSLDDWLLRTLPPPPRGDDDDERYAGVCCIRHHDADVQRLFQEREGKWRSVWESYIC</sequence>
<organism evidence="1 2">
    <name type="scientific">Daphnia magna</name>
    <dbReference type="NCBI Taxonomy" id="35525"/>
    <lineage>
        <taxon>Eukaryota</taxon>
        <taxon>Metazoa</taxon>
        <taxon>Ecdysozoa</taxon>
        <taxon>Arthropoda</taxon>
        <taxon>Crustacea</taxon>
        <taxon>Branchiopoda</taxon>
        <taxon>Diplostraca</taxon>
        <taxon>Cladocera</taxon>
        <taxon>Anomopoda</taxon>
        <taxon>Daphniidae</taxon>
        <taxon>Daphnia</taxon>
    </lineage>
</organism>
<evidence type="ECO:0000313" key="1">
    <source>
        <dbReference type="EMBL" id="KAK4023947.1"/>
    </source>
</evidence>
<keyword evidence="2" id="KW-1185">Reference proteome</keyword>
<proteinExistence type="predicted"/>
<protein>
    <submittedName>
        <fullName evidence="1">Uncharacterized protein</fullName>
    </submittedName>
</protein>
<gene>
    <name evidence="1" type="ORF">OUZ56_009339</name>
</gene>
<reference evidence="1 2" key="1">
    <citation type="journal article" date="2023" name="Nucleic Acids Res.">
        <title>The hologenome of Daphnia magna reveals possible DNA methylation and microbiome-mediated evolution of the host genome.</title>
        <authorList>
            <person name="Chaturvedi A."/>
            <person name="Li X."/>
            <person name="Dhandapani V."/>
            <person name="Marshall H."/>
            <person name="Kissane S."/>
            <person name="Cuenca-Cambronero M."/>
            <person name="Asole G."/>
            <person name="Calvet F."/>
            <person name="Ruiz-Romero M."/>
            <person name="Marangio P."/>
            <person name="Guigo R."/>
            <person name="Rago D."/>
            <person name="Mirbahai L."/>
            <person name="Eastwood N."/>
            <person name="Colbourne J.K."/>
            <person name="Zhou J."/>
            <person name="Mallon E."/>
            <person name="Orsini L."/>
        </authorList>
    </citation>
    <scope>NUCLEOTIDE SEQUENCE [LARGE SCALE GENOMIC DNA]</scope>
    <source>
        <strain evidence="1">LRV0_1</strain>
    </source>
</reference>
<comment type="caution">
    <text evidence="1">The sequence shown here is derived from an EMBL/GenBank/DDBJ whole genome shotgun (WGS) entry which is preliminary data.</text>
</comment>
<dbReference type="EMBL" id="JAOYFB010000037">
    <property type="protein sequence ID" value="KAK4023947.1"/>
    <property type="molecule type" value="Genomic_DNA"/>
</dbReference>
<accession>A0ABR0AFP4</accession>